<evidence type="ECO:0000313" key="13">
    <source>
        <dbReference type="Proteomes" id="UP000886523"/>
    </source>
</evidence>
<dbReference type="InterPro" id="IPR027267">
    <property type="entry name" value="AH/BAR_dom_sf"/>
</dbReference>
<dbReference type="InterPro" id="IPR051079">
    <property type="entry name" value="Sorting_Nexin_Autophagy"/>
</dbReference>
<dbReference type="GO" id="GO:0015031">
    <property type="term" value="P:protein transport"/>
    <property type="evidence" value="ECO:0007669"/>
    <property type="project" value="UniProtKB-KW"/>
</dbReference>
<evidence type="ECO:0000313" key="12">
    <source>
        <dbReference type="EMBL" id="KAF9511391.1"/>
    </source>
</evidence>
<dbReference type="SUPFAM" id="SSF64268">
    <property type="entry name" value="PX domain"/>
    <property type="match status" value="1"/>
</dbReference>
<evidence type="ECO:0000256" key="8">
    <source>
        <dbReference type="ARBA" id="ARBA00023136"/>
    </source>
</evidence>
<keyword evidence="3" id="KW-0813">Transport</keyword>
<keyword evidence="6" id="KW-0072">Autophagy</keyword>
<reference evidence="12" key="1">
    <citation type="journal article" date="2020" name="Nat. Commun.">
        <title>Large-scale genome sequencing of mycorrhizal fungi provides insights into the early evolution of symbiotic traits.</title>
        <authorList>
            <person name="Miyauchi S."/>
            <person name="Kiss E."/>
            <person name="Kuo A."/>
            <person name="Drula E."/>
            <person name="Kohler A."/>
            <person name="Sanchez-Garcia M."/>
            <person name="Morin E."/>
            <person name="Andreopoulos B."/>
            <person name="Barry K.W."/>
            <person name="Bonito G."/>
            <person name="Buee M."/>
            <person name="Carver A."/>
            <person name="Chen C."/>
            <person name="Cichocki N."/>
            <person name="Clum A."/>
            <person name="Culley D."/>
            <person name="Crous P.W."/>
            <person name="Fauchery L."/>
            <person name="Girlanda M."/>
            <person name="Hayes R.D."/>
            <person name="Keri Z."/>
            <person name="LaButti K."/>
            <person name="Lipzen A."/>
            <person name="Lombard V."/>
            <person name="Magnuson J."/>
            <person name="Maillard F."/>
            <person name="Murat C."/>
            <person name="Nolan M."/>
            <person name="Ohm R.A."/>
            <person name="Pangilinan J."/>
            <person name="Pereira M.F."/>
            <person name="Perotto S."/>
            <person name="Peter M."/>
            <person name="Pfister S."/>
            <person name="Riley R."/>
            <person name="Sitrit Y."/>
            <person name="Stielow J.B."/>
            <person name="Szollosi G."/>
            <person name="Zifcakova L."/>
            <person name="Stursova M."/>
            <person name="Spatafora J.W."/>
            <person name="Tedersoo L."/>
            <person name="Vaario L.M."/>
            <person name="Yamada A."/>
            <person name="Yan M."/>
            <person name="Wang P."/>
            <person name="Xu J."/>
            <person name="Bruns T."/>
            <person name="Baldrian P."/>
            <person name="Vilgalys R."/>
            <person name="Dunand C."/>
            <person name="Henrissat B."/>
            <person name="Grigoriev I.V."/>
            <person name="Hibbett D."/>
            <person name="Nagy L.G."/>
            <person name="Martin F.M."/>
        </authorList>
    </citation>
    <scope>NUCLEOTIDE SEQUENCE</scope>
    <source>
        <strain evidence="12">UP504</strain>
    </source>
</reference>
<dbReference type="PANTHER" id="PTHR46979:SF2">
    <property type="entry name" value="SORTING NEXIN-41"/>
    <property type="match status" value="1"/>
</dbReference>
<dbReference type="OrthoDB" id="289314at2759"/>
<dbReference type="Gene3D" id="3.30.1520.10">
    <property type="entry name" value="Phox-like domain"/>
    <property type="match status" value="1"/>
</dbReference>
<keyword evidence="13" id="KW-1185">Reference proteome</keyword>
<accession>A0A9P6AT38</accession>
<evidence type="ECO:0000256" key="10">
    <source>
        <dbReference type="SAM" id="MobiDB-lite"/>
    </source>
</evidence>
<dbReference type="Pfam" id="PF00787">
    <property type="entry name" value="PX"/>
    <property type="match status" value="1"/>
</dbReference>
<dbReference type="PROSITE" id="PS50195">
    <property type="entry name" value="PX"/>
    <property type="match status" value="1"/>
</dbReference>
<comment type="caution">
    <text evidence="12">The sequence shown here is derived from an EMBL/GenBank/DDBJ whole genome shotgun (WGS) entry which is preliminary data.</text>
</comment>
<dbReference type="EMBL" id="MU129001">
    <property type="protein sequence ID" value="KAF9511391.1"/>
    <property type="molecule type" value="Genomic_DNA"/>
</dbReference>
<dbReference type="GO" id="GO:0010008">
    <property type="term" value="C:endosome membrane"/>
    <property type="evidence" value="ECO:0007669"/>
    <property type="project" value="UniProtKB-SubCell"/>
</dbReference>
<comment type="subcellular location">
    <subcellularLocation>
        <location evidence="1">Endosome membrane</location>
        <topology evidence="1">Peripheral membrane protein</topology>
    </subcellularLocation>
</comment>
<evidence type="ECO:0000256" key="3">
    <source>
        <dbReference type="ARBA" id="ARBA00022448"/>
    </source>
</evidence>
<name>A0A9P6AT38_9AGAM</name>
<dbReference type="GO" id="GO:0042147">
    <property type="term" value="P:retrograde transport, endosome to Golgi"/>
    <property type="evidence" value="ECO:0007669"/>
    <property type="project" value="InterPro"/>
</dbReference>
<dbReference type="InterPro" id="IPR044106">
    <property type="entry name" value="PX_Snx41/Atg20"/>
</dbReference>
<feature type="region of interest" description="Disordered" evidence="10">
    <location>
        <begin position="414"/>
        <end position="469"/>
    </location>
</feature>
<dbReference type="SMART" id="SM00312">
    <property type="entry name" value="PX"/>
    <property type="match status" value="1"/>
</dbReference>
<evidence type="ECO:0000256" key="1">
    <source>
        <dbReference type="ARBA" id="ARBA00004481"/>
    </source>
</evidence>
<evidence type="ECO:0000256" key="9">
    <source>
        <dbReference type="SAM" id="Coils"/>
    </source>
</evidence>
<keyword evidence="5" id="KW-0653">Protein transport</keyword>
<organism evidence="12 13">
    <name type="scientific">Hydnum rufescens UP504</name>
    <dbReference type="NCBI Taxonomy" id="1448309"/>
    <lineage>
        <taxon>Eukaryota</taxon>
        <taxon>Fungi</taxon>
        <taxon>Dikarya</taxon>
        <taxon>Basidiomycota</taxon>
        <taxon>Agaricomycotina</taxon>
        <taxon>Agaricomycetes</taxon>
        <taxon>Cantharellales</taxon>
        <taxon>Hydnaceae</taxon>
        <taxon>Hydnum</taxon>
    </lineage>
</organism>
<feature type="coiled-coil region" evidence="9">
    <location>
        <begin position="383"/>
        <end position="413"/>
    </location>
</feature>
<comment type="similarity">
    <text evidence="2">Belongs to the sorting nexin family.</text>
</comment>
<keyword evidence="8" id="KW-0472">Membrane</keyword>
<dbReference type="Proteomes" id="UP000886523">
    <property type="component" value="Unassembled WGS sequence"/>
</dbReference>
<proteinExistence type="inferred from homology"/>
<evidence type="ECO:0000256" key="4">
    <source>
        <dbReference type="ARBA" id="ARBA00022753"/>
    </source>
</evidence>
<dbReference type="AlphaFoldDB" id="A0A9P6AT38"/>
<keyword evidence="4" id="KW-0967">Endosome</keyword>
<dbReference type="PANTHER" id="PTHR46979">
    <property type="entry name" value="SORTING NEXIN-41"/>
    <property type="match status" value="1"/>
</dbReference>
<evidence type="ECO:0000259" key="11">
    <source>
        <dbReference type="PROSITE" id="PS50195"/>
    </source>
</evidence>
<dbReference type="GO" id="GO:0006914">
    <property type="term" value="P:autophagy"/>
    <property type="evidence" value="ECO:0007669"/>
    <property type="project" value="UniProtKB-KW"/>
</dbReference>
<protein>
    <recommendedName>
        <fullName evidence="11">PX domain-containing protein</fullName>
    </recommendedName>
</protein>
<keyword evidence="9" id="KW-0175">Coiled coil</keyword>
<gene>
    <name evidence="12" type="ORF">BS47DRAFT_1377211</name>
</gene>
<dbReference type="InterPro" id="IPR036871">
    <property type="entry name" value="PX_dom_sf"/>
</dbReference>
<dbReference type="GO" id="GO:0005829">
    <property type="term" value="C:cytosol"/>
    <property type="evidence" value="ECO:0007669"/>
    <property type="project" value="GOC"/>
</dbReference>
<evidence type="ECO:0000256" key="6">
    <source>
        <dbReference type="ARBA" id="ARBA00023006"/>
    </source>
</evidence>
<sequence length="596" mass="66128">MTSSYEEEPNPFSQDVGFDGVSGLSTPSVEHITFTPEGTTVESSQSTVNGQFFEGSRILAPPHIPGGSPASRPIGYKSEIDRYLHSGEDVEILVATLLYLRITDAVKTSDNSTSAYIVYMIRTGDVDTRRRYSDFESFRKGLVKLYPTLIVPPIPSKQTIGDYAVKQSKAKEDATMISRRKRMLQVFLNRLARHPILSTEYIFHRFLSADVSWSEILHSPPLSQLPKDILKAPAHNPLDSSSAIAYAALPSPSASTQLRNPDQRFLDSEVFTNRFASHLSGNMEKVTRRTMKRWSDYAHDNAELGAVLNGFSLSETGHLASALEKTGQAIDTTYISTARLLQDLEQTWTEPLHEYSQFAEIIKKLLLYRHQKHIQYEMTLDTLDLKREALEELEKSEAEARRLESALAAAGVRTKGASSLSQSQPALGSVGSRTEAIDDEPEYNGVERNGVPEPLPPPPLSSARRTKSMGGGLLSALSHSLQGMMDVDPEAARRNAISKTRDAISHLEDAQHLSAQDLKYASSTIQADLDRFQRQKVADLREMALAMARIHRDWCQANLEAWEAAKVEMSAIEAHPNQPPREESTRSDAPGLPVTK</sequence>
<evidence type="ECO:0000256" key="2">
    <source>
        <dbReference type="ARBA" id="ARBA00010883"/>
    </source>
</evidence>
<dbReference type="GO" id="GO:0035091">
    <property type="term" value="F:phosphatidylinositol binding"/>
    <property type="evidence" value="ECO:0007669"/>
    <property type="project" value="InterPro"/>
</dbReference>
<keyword evidence="7" id="KW-0446">Lipid-binding</keyword>
<feature type="compositionally biased region" description="Polar residues" evidence="10">
    <location>
        <begin position="416"/>
        <end position="426"/>
    </location>
</feature>
<feature type="region of interest" description="Disordered" evidence="10">
    <location>
        <begin position="570"/>
        <end position="596"/>
    </location>
</feature>
<evidence type="ECO:0000256" key="5">
    <source>
        <dbReference type="ARBA" id="ARBA00022927"/>
    </source>
</evidence>
<dbReference type="InterPro" id="IPR001683">
    <property type="entry name" value="PX_dom"/>
</dbReference>
<evidence type="ECO:0000256" key="7">
    <source>
        <dbReference type="ARBA" id="ARBA00023121"/>
    </source>
</evidence>
<dbReference type="Gene3D" id="1.20.1270.60">
    <property type="entry name" value="Arfaptin homology (AH) domain/BAR domain"/>
    <property type="match status" value="2"/>
</dbReference>
<dbReference type="CDD" id="cd06867">
    <property type="entry name" value="PX_SNX41_42"/>
    <property type="match status" value="1"/>
</dbReference>
<feature type="domain" description="PX" evidence="11">
    <location>
        <begin position="94"/>
        <end position="213"/>
    </location>
</feature>
<feature type="region of interest" description="Disordered" evidence="10">
    <location>
        <begin position="1"/>
        <end position="20"/>
    </location>
</feature>